<dbReference type="AlphaFoldDB" id="A0A131XH21"/>
<accession>A0A131XH21</accession>
<proteinExistence type="evidence at transcript level"/>
<name>A0A131XH21_9ACAR</name>
<dbReference type="InterPro" id="IPR009991">
    <property type="entry name" value="DCTN3"/>
</dbReference>
<reference evidence="1" key="1">
    <citation type="journal article" date="2017" name="Ticks Tick Borne Dis.">
        <title>An insight into the sialome of Hyalomma excavatum.</title>
        <authorList>
            <person name="Ribeiro J.M."/>
            <person name="Slovak M."/>
            <person name="Francischetti I.M."/>
        </authorList>
    </citation>
    <scope>NUCLEOTIDE SEQUENCE</scope>
    <source>
        <strain evidence="1">Samish</strain>
        <tissue evidence="1">Salivary glands</tissue>
    </source>
</reference>
<dbReference type="EMBL" id="GEFH01003191">
    <property type="protein sequence ID" value="JAP65390.1"/>
    <property type="molecule type" value="mRNA"/>
</dbReference>
<dbReference type="PANTHER" id="PTHR28360:SF1">
    <property type="entry name" value="DYNACTIN SUBUNIT 3"/>
    <property type="match status" value="1"/>
</dbReference>
<dbReference type="PANTHER" id="PTHR28360">
    <property type="entry name" value="DYNACTIN SUBUNIT 3"/>
    <property type="match status" value="1"/>
</dbReference>
<organism evidence="1">
    <name type="scientific">Hyalomma excavatum</name>
    <dbReference type="NCBI Taxonomy" id="257692"/>
    <lineage>
        <taxon>Eukaryota</taxon>
        <taxon>Metazoa</taxon>
        <taxon>Ecdysozoa</taxon>
        <taxon>Arthropoda</taxon>
        <taxon>Chelicerata</taxon>
        <taxon>Arachnida</taxon>
        <taxon>Acari</taxon>
        <taxon>Parasitiformes</taxon>
        <taxon>Ixodida</taxon>
        <taxon>Ixodoidea</taxon>
        <taxon>Ixodidae</taxon>
        <taxon>Hyalomminae</taxon>
        <taxon>Hyalomma</taxon>
    </lineage>
</organism>
<dbReference type="GO" id="GO:0005869">
    <property type="term" value="C:dynactin complex"/>
    <property type="evidence" value="ECO:0007669"/>
    <property type="project" value="InterPro"/>
</dbReference>
<sequence>MATPEVLKMLEERIEDLERRLTDCDPAKEPPNKSSITEVLLNVHTKIQAAVASREKLSVLKKTDELDRYLDAEFQDRADLTEGAKLQLILAEEDRIRQVIAAYQKMEDLKPVLDSTHIKDAPTHIGKVSALAAIQLEQQEQADEQTRNLHHLLATYNELVNTISKQLLLWDSILTSKLEQQNTKTVSSE</sequence>
<evidence type="ECO:0000313" key="1">
    <source>
        <dbReference type="EMBL" id="JAP65390.1"/>
    </source>
</evidence>
<dbReference type="GO" id="GO:0061640">
    <property type="term" value="P:cytoskeleton-dependent cytokinesis"/>
    <property type="evidence" value="ECO:0007669"/>
    <property type="project" value="InterPro"/>
</dbReference>
<dbReference type="Pfam" id="PF07426">
    <property type="entry name" value="Dynactin_p22"/>
    <property type="match status" value="1"/>
</dbReference>
<protein>
    <submittedName>
        <fullName evidence="1">Putative dynactin subunit 3</fullName>
    </submittedName>
</protein>